<dbReference type="InterPro" id="IPR050397">
    <property type="entry name" value="Env_Response_Regulators"/>
</dbReference>
<dbReference type="SUPFAM" id="SSF51206">
    <property type="entry name" value="cAMP-binding domain-like"/>
    <property type="match status" value="1"/>
</dbReference>
<dbReference type="PROSITE" id="PS51063">
    <property type="entry name" value="HTH_CRP_2"/>
    <property type="match status" value="1"/>
</dbReference>
<keyword evidence="1" id="KW-0805">Transcription regulation</keyword>
<dbReference type="InterPro" id="IPR018490">
    <property type="entry name" value="cNMP-bd_dom_sf"/>
</dbReference>
<dbReference type="Pfam" id="PF00027">
    <property type="entry name" value="cNMP_binding"/>
    <property type="match status" value="1"/>
</dbReference>
<dbReference type="SMART" id="SM00419">
    <property type="entry name" value="HTH_CRP"/>
    <property type="match status" value="1"/>
</dbReference>
<feature type="region of interest" description="Disordered" evidence="4">
    <location>
        <begin position="1"/>
        <end position="34"/>
    </location>
</feature>
<protein>
    <submittedName>
        <fullName evidence="7">CRP/FNR family transcriptional regulator</fullName>
    </submittedName>
</protein>
<dbReference type="InterPro" id="IPR036388">
    <property type="entry name" value="WH-like_DNA-bd_sf"/>
</dbReference>
<dbReference type="Gene3D" id="1.10.10.10">
    <property type="entry name" value="Winged helix-like DNA-binding domain superfamily/Winged helix DNA-binding domain"/>
    <property type="match status" value="1"/>
</dbReference>
<name>A0A7X0EE60_9PROT</name>
<dbReference type="PROSITE" id="PS50042">
    <property type="entry name" value="CNMP_BINDING_3"/>
    <property type="match status" value="1"/>
</dbReference>
<comment type="caution">
    <text evidence="7">The sequence shown here is derived from an EMBL/GenBank/DDBJ whole genome shotgun (WGS) entry which is preliminary data.</text>
</comment>
<dbReference type="Gene3D" id="2.60.120.10">
    <property type="entry name" value="Jelly Rolls"/>
    <property type="match status" value="1"/>
</dbReference>
<dbReference type="InterPro" id="IPR000595">
    <property type="entry name" value="cNMP-bd_dom"/>
</dbReference>
<keyword evidence="2" id="KW-0238">DNA-binding</keyword>
<accession>A0A7X0EE60</accession>
<evidence type="ECO:0000256" key="2">
    <source>
        <dbReference type="ARBA" id="ARBA00023125"/>
    </source>
</evidence>
<dbReference type="PANTHER" id="PTHR24567">
    <property type="entry name" value="CRP FAMILY TRANSCRIPTIONAL REGULATORY PROTEIN"/>
    <property type="match status" value="1"/>
</dbReference>
<dbReference type="GO" id="GO:0005829">
    <property type="term" value="C:cytosol"/>
    <property type="evidence" value="ECO:0007669"/>
    <property type="project" value="TreeGrafter"/>
</dbReference>
<evidence type="ECO:0000259" key="6">
    <source>
        <dbReference type="PROSITE" id="PS51063"/>
    </source>
</evidence>
<reference evidence="7 8" key="1">
    <citation type="submission" date="2020-08" db="EMBL/GenBank/DDBJ databases">
        <title>Genomic Encyclopedia of Type Strains, Phase IV (KMG-IV): sequencing the most valuable type-strain genomes for metagenomic binning, comparative biology and taxonomic classification.</title>
        <authorList>
            <person name="Goeker M."/>
        </authorList>
    </citation>
    <scope>NUCLEOTIDE SEQUENCE [LARGE SCALE GENOMIC DNA]</scope>
    <source>
        <strain evidence="7 8">DSM 22198</strain>
    </source>
</reference>
<dbReference type="PRINTS" id="PR00034">
    <property type="entry name" value="HTHCRP"/>
</dbReference>
<evidence type="ECO:0000256" key="1">
    <source>
        <dbReference type="ARBA" id="ARBA00023015"/>
    </source>
</evidence>
<organism evidence="7 8">
    <name type="scientific">Nitrospirillum iridis</name>
    <dbReference type="NCBI Taxonomy" id="765888"/>
    <lineage>
        <taxon>Bacteria</taxon>
        <taxon>Pseudomonadati</taxon>
        <taxon>Pseudomonadota</taxon>
        <taxon>Alphaproteobacteria</taxon>
        <taxon>Rhodospirillales</taxon>
        <taxon>Azospirillaceae</taxon>
        <taxon>Nitrospirillum</taxon>
    </lineage>
</organism>
<dbReference type="InterPro" id="IPR036390">
    <property type="entry name" value="WH_DNA-bd_sf"/>
</dbReference>
<dbReference type="GO" id="GO:0003700">
    <property type="term" value="F:DNA-binding transcription factor activity"/>
    <property type="evidence" value="ECO:0007669"/>
    <property type="project" value="TreeGrafter"/>
</dbReference>
<keyword evidence="3" id="KW-0804">Transcription</keyword>
<dbReference type="GO" id="GO:0003677">
    <property type="term" value="F:DNA binding"/>
    <property type="evidence" value="ECO:0007669"/>
    <property type="project" value="UniProtKB-KW"/>
</dbReference>
<dbReference type="SUPFAM" id="SSF46785">
    <property type="entry name" value="Winged helix' DNA-binding domain"/>
    <property type="match status" value="1"/>
</dbReference>
<sequence length="248" mass="27303">MMTVTQAPLKRRPRPEGGRPPPPVWPGGGSASPSRPGWRWLAQVALVVRFEKGEELYGDDSRADAMFAIITGMVKIHKVLPDGKRPILAFLFAGDLLGVTDQTTHAVAASAGSAVTAYRYPSVLLERSLHQDAFLEFNLLIRQTLCREVREAREHALILRRLDAAGRLAGFLSRLLARAQGMGEGDWDLYLPMDRSDIAAYIGTSPEAVSRAFRRLADDGVVRFRDRRHVRITNPDGLAALAAGKTPR</sequence>
<evidence type="ECO:0000313" key="8">
    <source>
        <dbReference type="Proteomes" id="UP000539175"/>
    </source>
</evidence>
<feature type="domain" description="Cyclic nucleotide-binding" evidence="5">
    <location>
        <begin position="50"/>
        <end position="98"/>
    </location>
</feature>
<evidence type="ECO:0000256" key="3">
    <source>
        <dbReference type="ARBA" id="ARBA00023163"/>
    </source>
</evidence>
<evidence type="ECO:0000256" key="4">
    <source>
        <dbReference type="SAM" id="MobiDB-lite"/>
    </source>
</evidence>
<dbReference type="SMART" id="SM00100">
    <property type="entry name" value="cNMP"/>
    <property type="match status" value="1"/>
</dbReference>
<dbReference type="Pfam" id="PF13545">
    <property type="entry name" value="HTH_Crp_2"/>
    <property type="match status" value="1"/>
</dbReference>
<evidence type="ECO:0000313" key="7">
    <source>
        <dbReference type="EMBL" id="MBB6251114.1"/>
    </source>
</evidence>
<dbReference type="RefSeq" id="WP_184799343.1">
    <property type="nucleotide sequence ID" value="NZ_JACIIZ010000004.1"/>
</dbReference>
<dbReference type="CDD" id="cd00092">
    <property type="entry name" value="HTH_CRP"/>
    <property type="match status" value="1"/>
</dbReference>
<dbReference type="AlphaFoldDB" id="A0A7X0EE60"/>
<dbReference type="InterPro" id="IPR014710">
    <property type="entry name" value="RmlC-like_jellyroll"/>
</dbReference>
<dbReference type="PANTHER" id="PTHR24567:SF75">
    <property type="entry name" value="FUMARATE AND NITRATE REDUCTION REGULATORY PROTEIN"/>
    <property type="match status" value="1"/>
</dbReference>
<dbReference type="InterPro" id="IPR012318">
    <property type="entry name" value="HTH_CRP"/>
</dbReference>
<keyword evidence="8" id="KW-1185">Reference proteome</keyword>
<dbReference type="EMBL" id="JACIIZ010000004">
    <property type="protein sequence ID" value="MBB6251114.1"/>
    <property type="molecule type" value="Genomic_DNA"/>
</dbReference>
<dbReference type="Proteomes" id="UP000539175">
    <property type="component" value="Unassembled WGS sequence"/>
</dbReference>
<gene>
    <name evidence="7" type="ORF">FHS74_001659</name>
</gene>
<feature type="domain" description="HTH crp-type" evidence="6">
    <location>
        <begin position="162"/>
        <end position="236"/>
    </location>
</feature>
<proteinExistence type="predicted"/>
<dbReference type="CDD" id="cd00038">
    <property type="entry name" value="CAP_ED"/>
    <property type="match status" value="1"/>
</dbReference>
<evidence type="ECO:0000259" key="5">
    <source>
        <dbReference type="PROSITE" id="PS50042"/>
    </source>
</evidence>